<dbReference type="Proteomes" id="UP000186922">
    <property type="component" value="Unassembled WGS sequence"/>
</dbReference>
<evidence type="ECO:0000313" key="3">
    <source>
        <dbReference type="EMBL" id="GAU89921.1"/>
    </source>
</evidence>
<name>A0A1D1UKE2_RAMVA</name>
<evidence type="ECO:0000256" key="2">
    <source>
        <dbReference type="SAM" id="SignalP"/>
    </source>
</evidence>
<sequence length="160" mass="17567">MARYLRIALFAACVALMLTTSMGAPQPNGRFRPISISSLRTTTSTTPRTTSTTRRHSGHPYPDPYPFPAPAYLYLQRGDAQRMQVGGPKDIGHSPLTTKRTTTSTTRRGPGGNGAVQPFNGANVKDIPMSSTEILSSYRAMRIAIRTRVRPMRHPQPSLN</sequence>
<feature type="chain" id="PRO_5008897299" evidence="2">
    <location>
        <begin position="24"/>
        <end position="160"/>
    </location>
</feature>
<feature type="region of interest" description="Disordered" evidence="1">
    <location>
        <begin position="22"/>
        <end position="63"/>
    </location>
</feature>
<keyword evidence="4" id="KW-1185">Reference proteome</keyword>
<comment type="caution">
    <text evidence="3">The sequence shown here is derived from an EMBL/GenBank/DDBJ whole genome shotgun (WGS) entry which is preliminary data.</text>
</comment>
<feature type="signal peptide" evidence="2">
    <location>
        <begin position="1"/>
        <end position="23"/>
    </location>
</feature>
<feature type="region of interest" description="Disordered" evidence="1">
    <location>
        <begin position="86"/>
        <end position="124"/>
    </location>
</feature>
<keyword evidence="2" id="KW-0732">Signal</keyword>
<proteinExistence type="predicted"/>
<evidence type="ECO:0000256" key="1">
    <source>
        <dbReference type="SAM" id="MobiDB-lite"/>
    </source>
</evidence>
<protein>
    <submittedName>
        <fullName evidence="3">Uncharacterized protein</fullName>
    </submittedName>
</protein>
<accession>A0A1D1UKE2</accession>
<reference evidence="3 4" key="1">
    <citation type="journal article" date="2016" name="Nat. Commun.">
        <title>Extremotolerant tardigrade genome and improved radiotolerance of human cultured cells by tardigrade-unique protein.</title>
        <authorList>
            <person name="Hashimoto T."/>
            <person name="Horikawa D.D."/>
            <person name="Saito Y."/>
            <person name="Kuwahara H."/>
            <person name="Kozuka-Hata H."/>
            <person name="Shin-I T."/>
            <person name="Minakuchi Y."/>
            <person name="Ohishi K."/>
            <person name="Motoyama A."/>
            <person name="Aizu T."/>
            <person name="Enomoto A."/>
            <person name="Kondo K."/>
            <person name="Tanaka S."/>
            <person name="Hara Y."/>
            <person name="Koshikawa S."/>
            <person name="Sagara H."/>
            <person name="Miura T."/>
            <person name="Yokobori S."/>
            <person name="Miyagawa K."/>
            <person name="Suzuki Y."/>
            <person name="Kubo T."/>
            <person name="Oyama M."/>
            <person name="Kohara Y."/>
            <person name="Fujiyama A."/>
            <person name="Arakawa K."/>
            <person name="Katayama T."/>
            <person name="Toyoda A."/>
            <person name="Kunieda T."/>
        </authorList>
    </citation>
    <scope>NUCLEOTIDE SEQUENCE [LARGE SCALE GENOMIC DNA]</scope>
    <source>
        <strain evidence="3 4">YOKOZUNA-1</strain>
    </source>
</reference>
<dbReference type="EMBL" id="BDGG01000001">
    <property type="protein sequence ID" value="GAU89921.1"/>
    <property type="molecule type" value="Genomic_DNA"/>
</dbReference>
<gene>
    <name evidence="3" type="primary">RvY_02414</name>
    <name evidence="3" type="synonym">RvY_02414.1</name>
    <name evidence="3" type="ORF">RvY_02414-1</name>
</gene>
<organism evidence="3 4">
    <name type="scientific">Ramazzottius varieornatus</name>
    <name type="common">Water bear</name>
    <name type="synonym">Tardigrade</name>
    <dbReference type="NCBI Taxonomy" id="947166"/>
    <lineage>
        <taxon>Eukaryota</taxon>
        <taxon>Metazoa</taxon>
        <taxon>Ecdysozoa</taxon>
        <taxon>Tardigrada</taxon>
        <taxon>Eutardigrada</taxon>
        <taxon>Parachela</taxon>
        <taxon>Hypsibioidea</taxon>
        <taxon>Ramazzottiidae</taxon>
        <taxon>Ramazzottius</taxon>
    </lineage>
</organism>
<feature type="compositionally biased region" description="Low complexity" evidence="1">
    <location>
        <begin position="97"/>
        <end position="108"/>
    </location>
</feature>
<feature type="compositionally biased region" description="Low complexity" evidence="1">
    <location>
        <begin position="32"/>
        <end position="52"/>
    </location>
</feature>
<dbReference type="AlphaFoldDB" id="A0A1D1UKE2"/>
<evidence type="ECO:0000313" key="4">
    <source>
        <dbReference type="Proteomes" id="UP000186922"/>
    </source>
</evidence>